<sequence>MTDTALPVDSDTLPPEAANEAAAGNTPPKKPRRRWLRRLLSAFLLLLTLLVAAVVWLVGTESGLRFGITKIPAWFGVNIRVKELNGSLWRGFQGSGIQVATEGTDLDISSVALQWQPNELWQRQLHVNRLAAGDIRIISKPTPPKEDRPPMRLPESVDLPLGVQIEKIEVGRILLGKSNNPVVESGAASYQFDHQNHKLNIVSLRLPWHNFSGSATLNTATPFKLDGQIVGSGELDGKQADSAVAVNGSLQSPELLIQLDNGDSHFAVNGKLRPFEPLLNRKIVNLNIDGRQINPAWFDPSLPAADLVFNLALNPAEEADTLAGLLEVRNQAPAPINGNGIPVAGINGKLKVDTGGKLHLDNVDTELAAGGRITFNGNIDSANQNMAVDAAVQQFKLQDILKQKLDLSLDGDIKLSGSLGSPQADWQLKAGQTATSGTFQLLTDKTNRQRSISLQQVKITPANGGEMQGEALLELFQGRKITARVNSTRFNPAAVLADLPQGSVNGSVKLDGSLGQTPDLHLLLDWQNSQLSGAPLAGKADLRYQNDHLPKADLHLLLGRNRIHADGSFGKAGDRLNLDIDAPNLNLFGFGLTGYLKAQGFLSGDPAKLTADLRGHADSLAVQNAVRIDRLDFDLKGSPDLNQPLNIKLDGRKIHIGSTQIDNINLNANGSGKSHSITGNSSLSLSGKPFRLNLAANGGLNNEQQWNGRIGQLDISGAFNLKLLNPIQIEAGAKRVRLDNARWAAMGGSLNLHNFVWEKQSGISSKGNAANLHLQELDNLIGLGKDDKSVKLQLVVAGDWDLRYSRDATGYLKLTQQSGDVVIPYRQQALGLSNLVLDTRFHSGRIDNRLTGKTRYGTLDASVAVSQQFGNAISQAPLSGYLKLDIPELDAIRNLLPGGMSAKGALAIDTTVSGSVGEPRLNGTATGKNLYYRDRNTGVILDNGSLSSRFQGRDWVIDSLKFTRKDGSVELKGRVNLTGTTPDVDVNAQFARYPILDNPNRKLTLSGNSRLLYNPGRGMALNGGLKVDSGHFGFQKSSMPGLDDDVVVLGEEKPAETTAATPIEMNLTLDLNDNFRFSGQGLDVLLGGQLTLSAKPKENLRAVGTVNIVRGQYKAYGQDLVINKGHISFVGPIASPNLNLRATRKYSPVGAGVEVLGSLDNPRVSLVSSEPMSDKDKLSWLILGRASSGNESDEATVAAAAGAFLAGNINDKIGLLDDFGMTTRRTRNTQTGELNPAEQVITFGKRITNELYLGYEYSVTSANQAVKLIWQINSTLQAISRVGTDSVSGEVRYTIRFD</sequence>
<dbReference type="Proteomes" id="UP000078003">
    <property type="component" value="Unassembled WGS sequence"/>
</dbReference>
<dbReference type="GO" id="GO:0009306">
    <property type="term" value="P:protein secretion"/>
    <property type="evidence" value="ECO:0007669"/>
    <property type="project" value="InterPro"/>
</dbReference>
<name>A0A1A9RHF0_EIKCO</name>
<evidence type="ECO:0000259" key="7">
    <source>
        <dbReference type="Pfam" id="PF04357"/>
    </source>
</evidence>
<evidence type="ECO:0000256" key="6">
    <source>
        <dbReference type="SAM" id="Phobius"/>
    </source>
</evidence>
<keyword evidence="3 6" id="KW-1133">Transmembrane helix</keyword>
<evidence type="ECO:0000256" key="4">
    <source>
        <dbReference type="ARBA" id="ARBA00023136"/>
    </source>
</evidence>
<keyword evidence="4 6" id="KW-0472">Membrane</keyword>
<dbReference type="PANTHER" id="PTHR36985">
    <property type="entry name" value="TRANSLOCATION AND ASSEMBLY MODULE SUBUNIT TAMB"/>
    <property type="match status" value="1"/>
</dbReference>
<protein>
    <recommendedName>
        <fullName evidence="7">Translocation and assembly module TamB C-terminal domain-containing protein</fullName>
    </recommendedName>
</protein>
<evidence type="ECO:0000256" key="2">
    <source>
        <dbReference type="ARBA" id="ARBA00022692"/>
    </source>
</evidence>
<gene>
    <name evidence="8" type="ORF">A7P85_02160</name>
</gene>
<reference evidence="9" key="1">
    <citation type="submission" date="2016-05" db="EMBL/GenBank/DDBJ databases">
        <title>Draft genome of Corynebacterium afermentans subsp. afermentans LCDC 88199T.</title>
        <authorList>
            <person name="Bernier A.-M."/>
            <person name="Bernard K."/>
        </authorList>
    </citation>
    <scope>NUCLEOTIDE SEQUENCE [LARGE SCALE GENOMIC DNA]</scope>
    <source>
        <strain evidence="9">NML01-0328</strain>
    </source>
</reference>
<keyword evidence="2 6" id="KW-0812">Transmembrane</keyword>
<feature type="domain" description="Translocation and assembly module TamB C-terminal" evidence="7">
    <location>
        <begin position="965"/>
        <end position="1297"/>
    </location>
</feature>
<dbReference type="PANTHER" id="PTHR36985:SF1">
    <property type="entry name" value="TRANSLOCATION AND ASSEMBLY MODULE SUBUNIT TAMB"/>
    <property type="match status" value="1"/>
</dbReference>
<evidence type="ECO:0000313" key="8">
    <source>
        <dbReference type="EMBL" id="OAM18503.1"/>
    </source>
</evidence>
<dbReference type="RefSeq" id="WP_064104063.1">
    <property type="nucleotide sequence ID" value="NZ_LXSF01000001.1"/>
</dbReference>
<dbReference type="GO" id="GO:0005886">
    <property type="term" value="C:plasma membrane"/>
    <property type="evidence" value="ECO:0007669"/>
    <property type="project" value="InterPro"/>
</dbReference>
<accession>A0A1A9RHF0</accession>
<feature type="transmembrane region" description="Helical" evidence="6">
    <location>
        <begin position="39"/>
        <end position="59"/>
    </location>
</feature>
<evidence type="ECO:0000256" key="3">
    <source>
        <dbReference type="ARBA" id="ARBA00022989"/>
    </source>
</evidence>
<organism evidence="8 9">
    <name type="scientific">Eikenella corrodens</name>
    <dbReference type="NCBI Taxonomy" id="539"/>
    <lineage>
        <taxon>Bacteria</taxon>
        <taxon>Pseudomonadati</taxon>
        <taxon>Pseudomonadota</taxon>
        <taxon>Betaproteobacteria</taxon>
        <taxon>Neisseriales</taxon>
        <taxon>Neisseriaceae</taxon>
        <taxon>Eikenella</taxon>
    </lineage>
</organism>
<dbReference type="EMBL" id="LXSF01000001">
    <property type="protein sequence ID" value="OAM18503.1"/>
    <property type="molecule type" value="Genomic_DNA"/>
</dbReference>
<dbReference type="InterPro" id="IPR007452">
    <property type="entry name" value="TamB_C"/>
</dbReference>
<feature type="region of interest" description="Disordered" evidence="5">
    <location>
        <begin position="1"/>
        <end position="31"/>
    </location>
</feature>
<feature type="compositionally biased region" description="Low complexity" evidence="5">
    <location>
        <begin position="14"/>
        <end position="27"/>
    </location>
</feature>
<evidence type="ECO:0000256" key="1">
    <source>
        <dbReference type="ARBA" id="ARBA00004167"/>
    </source>
</evidence>
<evidence type="ECO:0000313" key="9">
    <source>
        <dbReference type="Proteomes" id="UP000078003"/>
    </source>
</evidence>
<proteinExistence type="predicted"/>
<evidence type="ECO:0000256" key="5">
    <source>
        <dbReference type="SAM" id="MobiDB-lite"/>
    </source>
</evidence>
<comment type="caution">
    <text evidence="8">The sequence shown here is derived from an EMBL/GenBank/DDBJ whole genome shotgun (WGS) entry which is preliminary data.</text>
</comment>
<comment type="subcellular location">
    <subcellularLocation>
        <location evidence="1">Membrane</location>
        <topology evidence="1">Single-pass membrane protein</topology>
    </subcellularLocation>
</comment>
<dbReference type="Pfam" id="PF04357">
    <property type="entry name" value="TamB"/>
    <property type="match status" value="1"/>
</dbReference>